<evidence type="ECO:0000256" key="4">
    <source>
        <dbReference type="ARBA" id="ARBA00022723"/>
    </source>
</evidence>
<dbReference type="PANTHER" id="PTHR17605">
    <property type="entry name" value="RIBOSOME BIOGENESIS PROTEIN BOP1 BLOCK OF PROLIFERATION 1 PROTEIN"/>
    <property type="match status" value="1"/>
</dbReference>
<dbReference type="EMBL" id="JAHRHY010000009">
    <property type="protein sequence ID" value="KAG9066706.1"/>
    <property type="molecule type" value="Genomic_DNA"/>
</dbReference>
<accession>A0A9P7XVW2</accession>
<name>A0A9P7XVW2_9FUNG</name>
<feature type="compositionally biased region" description="Acidic residues" evidence="10">
    <location>
        <begin position="44"/>
        <end position="54"/>
    </location>
</feature>
<keyword evidence="1 8" id="KW-0690">Ribosome biogenesis</keyword>
<dbReference type="SMART" id="SM00109">
    <property type="entry name" value="C1"/>
    <property type="match status" value="2"/>
</dbReference>
<dbReference type="GO" id="GO:0046872">
    <property type="term" value="F:metal ion binding"/>
    <property type="evidence" value="ECO:0007669"/>
    <property type="project" value="UniProtKB-KW"/>
</dbReference>
<feature type="region of interest" description="Disordered" evidence="10">
    <location>
        <begin position="2799"/>
        <end position="2848"/>
    </location>
</feature>
<dbReference type="SUPFAM" id="SSF57889">
    <property type="entry name" value="Cysteine-rich domain"/>
    <property type="match status" value="1"/>
</dbReference>
<dbReference type="Proteomes" id="UP000707451">
    <property type="component" value="Unassembled WGS sequence"/>
</dbReference>
<feature type="compositionally biased region" description="Low complexity" evidence="10">
    <location>
        <begin position="3296"/>
        <end position="3306"/>
    </location>
</feature>
<feature type="compositionally biased region" description="Acidic residues" evidence="10">
    <location>
        <begin position="114"/>
        <end position="141"/>
    </location>
</feature>
<dbReference type="PROSITE" id="PS00479">
    <property type="entry name" value="ZF_DAG_PE_1"/>
    <property type="match status" value="1"/>
</dbReference>
<feature type="region of interest" description="Disordered" evidence="10">
    <location>
        <begin position="1488"/>
        <end position="1512"/>
    </location>
</feature>
<proteinExistence type="inferred from homology"/>
<feature type="compositionally biased region" description="Basic and acidic residues" evidence="10">
    <location>
        <begin position="4084"/>
        <end position="4095"/>
    </location>
</feature>
<feature type="region of interest" description="Disordered" evidence="10">
    <location>
        <begin position="1288"/>
        <end position="1317"/>
    </location>
</feature>
<keyword evidence="7 8" id="KW-0539">Nucleus</keyword>
<feature type="compositionally biased region" description="Polar residues" evidence="10">
    <location>
        <begin position="1084"/>
        <end position="1098"/>
    </location>
</feature>
<dbReference type="SUPFAM" id="SSF50978">
    <property type="entry name" value="WD40 repeat-like"/>
    <property type="match status" value="1"/>
</dbReference>
<dbReference type="InterPro" id="IPR036322">
    <property type="entry name" value="WD40_repeat_dom_sf"/>
</dbReference>
<dbReference type="Pfam" id="PF00400">
    <property type="entry name" value="WD40"/>
    <property type="match status" value="3"/>
</dbReference>
<feature type="region of interest" description="Disordered" evidence="10">
    <location>
        <begin position="2982"/>
        <end position="3046"/>
    </location>
</feature>
<evidence type="ECO:0000256" key="6">
    <source>
        <dbReference type="ARBA" id="ARBA00022833"/>
    </source>
</evidence>
<feature type="region of interest" description="Disordered" evidence="10">
    <location>
        <begin position="3500"/>
        <end position="3519"/>
    </location>
</feature>
<feature type="region of interest" description="Disordered" evidence="10">
    <location>
        <begin position="2322"/>
        <end position="2398"/>
    </location>
</feature>
<evidence type="ECO:0000256" key="9">
    <source>
        <dbReference type="PROSITE-ProRule" id="PRU00221"/>
    </source>
</evidence>
<feature type="domain" description="Phorbol-ester/DAG-type" evidence="11">
    <location>
        <begin position="1629"/>
        <end position="1678"/>
    </location>
</feature>
<dbReference type="GO" id="GO:0005654">
    <property type="term" value="C:nucleoplasm"/>
    <property type="evidence" value="ECO:0007669"/>
    <property type="project" value="UniProtKB-SubCell"/>
</dbReference>
<dbReference type="Pfam" id="PF08145">
    <property type="entry name" value="BOP1NT"/>
    <property type="match status" value="1"/>
</dbReference>
<feature type="region of interest" description="Disordered" evidence="10">
    <location>
        <begin position="2479"/>
        <end position="2513"/>
    </location>
</feature>
<dbReference type="SMART" id="SM01035">
    <property type="entry name" value="BOP1NT"/>
    <property type="match status" value="1"/>
</dbReference>
<dbReference type="CDD" id="cd00029">
    <property type="entry name" value="C1"/>
    <property type="match status" value="1"/>
</dbReference>
<reference evidence="12" key="1">
    <citation type="submission" date="2021-06" db="EMBL/GenBank/DDBJ databases">
        <title>Genome Sequence of Mortierella hyaline Strain SCG-10, a Cold-Adapted, Nitrate-Reducing Fungus Isolated from Soil in Minnesota, USA.</title>
        <authorList>
            <person name="Aldossari N."/>
        </authorList>
    </citation>
    <scope>NUCLEOTIDE SEQUENCE</scope>
    <source>
        <strain evidence="12">SCG-10</strain>
    </source>
</reference>
<comment type="similarity">
    <text evidence="8">Belongs to the WD repeat BOP1/ERB1 family.</text>
</comment>
<feature type="region of interest" description="Disordered" evidence="10">
    <location>
        <begin position="3254"/>
        <end position="3332"/>
    </location>
</feature>
<dbReference type="InterPro" id="IPR016024">
    <property type="entry name" value="ARM-type_fold"/>
</dbReference>
<feature type="compositionally biased region" description="Polar residues" evidence="10">
    <location>
        <begin position="3366"/>
        <end position="3381"/>
    </location>
</feature>
<feature type="region of interest" description="Disordered" evidence="10">
    <location>
        <begin position="816"/>
        <end position="892"/>
    </location>
</feature>
<dbReference type="GO" id="GO:0000466">
    <property type="term" value="P:maturation of 5.8S rRNA from tricistronic rRNA transcript (SSU-rRNA, 5.8S rRNA, LSU-rRNA)"/>
    <property type="evidence" value="ECO:0007669"/>
    <property type="project" value="UniProtKB-UniRule"/>
</dbReference>
<gene>
    <name evidence="8 12" type="primary">ERB1</name>
    <name evidence="12" type="ORF">KI688_012615</name>
</gene>
<keyword evidence="5" id="KW-0677">Repeat</keyword>
<feature type="compositionally biased region" description="Low complexity" evidence="10">
    <location>
        <begin position="1099"/>
        <end position="1119"/>
    </location>
</feature>
<dbReference type="Gene3D" id="2.130.10.10">
    <property type="entry name" value="YVTN repeat-like/Quinoprotein amine dehydrogenase"/>
    <property type="match status" value="1"/>
</dbReference>
<feature type="region of interest" description="Disordered" evidence="10">
    <location>
        <begin position="1072"/>
        <end position="1123"/>
    </location>
</feature>
<keyword evidence="4" id="KW-0479">Metal-binding</keyword>
<protein>
    <recommendedName>
        <fullName evidence="8">Ribosome biogenesis protein ERB1</fullName>
    </recommendedName>
    <alternativeName>
        <fullName evidence="8">Eukaryotic ribosome biogenesis protein 1</fullName>
    </alternativeName>
</protein>
<evidence type="ECO:0000256" key="3">
    <source>
        <dbReference type="ARBA" id="ARBA00022574"/>
    </source>
</evidence>
<feature type="compositionally biased region" description="Polar residues" evidence="10">
    <location>
        <begin position="2330"/>
        <end position="2339"/>
    </location>
</feature>
<feature type="compositionally biased region" description="Low complexity" evidence="10">
    <location>
        <begin position="860"/>
        <end position="874"/>
    </location>
</feature>
<comment type="caution">
    <text evidence="12">The sequence shown here is derived from an EMBL/GenBank/DDBJ whole genome shotgun (WGS) entry which is preliminary data.</text>
</comment>
<comment type="function">
    <text evidence="8">Component of the NOP7 complex, which is required for maturation of the 25S and 5.8S ribosomal RNAs and formation of the 60S ribosome.</text>
</comment>
<feature type="compositionally biased region" description="Basic and acidic residues" evidence="10">
    <location>
        <begin position="3023"/>
        <end position="3040"/>
    </location>
</feature>
<comment type="subunit">
    <text evidence="8">Component of the NOP7 complex, composed of ERB1, NOP7 and YTM1. Within the NOP7 complex ERB1 appears to interact directly with NOP7 and YTM1. The NOP7 complex also associates with the 66S pre-ribosome.</text>
</comment>
<evidence type="ECO:0000256" key="10">
    <source>
        <dbReference type="SAM" id="MobiDB-lite"/>
    </source>
</evidence>
<keyword evidence="2 8" id="KW-0698">rRNA processing</keyword>
<dbReference type="PROSITE" id="PS50081">
    <property type="entry name" value="ZF_DAG_PE_2"/>
    <property type="match status" value="1"/>
</dbReference>
<feature type="compositionally biased region" description="Low complexity" evidence="10">
    <location>
        <begin position="1300"/>
        <end position="1317"/>
    </location>
</feature>
<feature type="compositionally biased region" description="Polar residues" evidence="10">
    <location>
        <begin position="3285"/>
        <end position="3295"/>
    </location>
</feature>
<feature type="compositionally biased region" description="Basic residues" evidence="10">
    <location>
        <begin position="4068"/>
        <end position="4083"/>
    </location>
</feature>
<feature type="compositionally biased region" description="Basic residues" evidence="10">
    <location>
        <begin position="2805"/>
        <end position="2819"/>
    </location>
</feature>
<feature type="region of interest" description="Disordered" evidence="10">
    <location>
        <begin position="4062"/>
        <end position="4108"/>
    </location>
</feature>
<dbReference type="InterPro" id="IPR019775">
    <property type="entry name" value="WD40_repeat_CS"/>
</dbReference>
<dbReference type="InterPro" id="IPR015943">
    <property type="entry name" value="WD40/YVTN_repeat-like_dom_sf"/>
</dbReference>
<evidence type="ECO:0000256" key="7">
    <source>
        <dbReference type="ARBA" id="ARBA00023242"/>
    </source>
</evidence>
<dbReference type="Gene3D" id="3.30.60.20">
    <property type="match status" value="1"/>
</dbReference>
<feature type="compositionally biased region" description="Low complexity" evidence="10">
    <location>
        <begin position="2495"/>
        <end position="2513"/>
    </location>
</feature>
<sequence>MPGTRPTRKATVPKAAPAPAKKTASAPTKKAVVAPKSKKRTVEEAQDDSDDEFGEVAIDMASDDDDEDMDGDDESDDADDFPEEGQDMSAADLDEDEDEDSEGSYMDGDSIADSQEELDDEDADEEDEESDFDDLVEDDIDPNFGHNLNEPLAPESDYTPIIREYPEIDPVYDSDSSTEENDNTVGNIPMHWYDDYPHIGYDIDGKKIMRPATGDELDKFLSTMDDPDSWLSAHNYKDGQDVKLSAEELEIIRRLEGNRIPDADYNPYEDQVEFFSSKTEIMPLSAAPEPKRRFIPSKHEAKRIMKIVRAIREGRIVPRKSGYVPPKPKYYNLWNDSEDKPREEHVMHITAPKMKLPTHDESYNPPAEYLPTEEEIKEWNELDKEDRPKNYLPQKYNALRNVPGYGQFIQERFERCLDLYLAPRVRKNRLNIDPESLIPKLPSPRDLQPFPTRLAIEFLGHEGRVRSISVDPTGLWMASGSDDKTVRIWEISTGRCMATYHLDELVTSVVWGPSKEVAVLAVACGYKVGLILPEKLFSPELTLHSEEYLKAGFANVATGEPNPKAQWKQPTPAEFEKGIRVWVHLQKPVKQVTWHRKGDYFSTVAPDANNSAVLIHQLTKHQTQQPFKKNKGAVQRVMFHPTKPMFFVATQRYVRQYNLQRQELVKTMQTGVKWISSLDVHPAGDNLIIGSYDKRLCWFDLDLSSKPYKTLRYHQQAIRSVAYHKRYPLFASCADDGNVQIFHGMVYNDLLQNPLIVPVKILKNVHQRVDALGALCVEWHPTQPWLISSGADHTIKLNVTLSSRIGSTGSQLISPINEVRKRTGRRVLHRPRPLDLDHTKLHRHSSQNIHTGGAAGSGTGSDSRPPSSVPVSGSAHGLGIGQSGSPTPDAKKHKFPLLHIKTDFHRPAHFRRATTGPGVPPQQMGAPPMTANINNYTNSMNAATAAKEEGQKKPPSQWQVGLERMLKKIQRRNRAPSNLMWYAAHSTESYLSGATLESRPGALKHEVDAETESLYFGHDKPPKWVVDSLQGEELFFSDDTVDLVMGLRDYLIKATDSGWDIGELKEEIFPIEPKPPILGRSRNRSVSPHESPRKSSANGSPRRSPSPHYSAPASPGAASQESFHSNDADNVFQQAAGRYVEEVEAYRLLDYFIAVLSDIISHDCRYMVQNPRPSRPEWVLHSFVLDILFLLAKSLSADHKAVYDIGMIALSAFPIFKNHALVRLLDLMADVILPSFALSRTQCYASLSRSPPLTPLDSASPISPSEIRVQLDNNQTFAIQVHSPTEEQGLLSVPRQRRQSINSPRMPSSRSSSTSIPMAGHVSQAQDILDTHASSLIQLTLLAILQQISFSNSPLPVAKQVEKSIGGLLRIKTDLSVDLLEVISIVENEKVMRRAVEVLWWVGKPSLGHLTLAEKFFPLDYDSIMAIRQTQQDWSAPGIASGLRTNPVKSDTLFSFRRGSLDESAIPMTDFASHNNSVGSFKIRQRLPHRPGLPWKSGHGSKHGTKTSAHQESAAVASVGTDYLAEHELYPYMFSTEEETEAGQGQLSSHICERCETTMLGFGLFCYHCRGSIHLECFYFVKRFAGIDCTHPGCSLDSIQRRPRNQLVYPDEGGMYESNTNRIYRIRAGHPLQLVNMFSTCLCSACKLPLWGHHHQAYRCQECLQLMHLDCKGVAPECGGNAQSVALRHSFPSQITYEDMRQSFLDFYQDIVSTWRTAQTGSSTPGMSRHSMTGPPSPAASKDKFSYEEASCNSSVLTIQLELLKAGMTRGEIQVLDWLQDGHMTDQSLMAASSFELVVIQAYFAELAKQLQDPGPLPGTSLFLSDFFEDSKPDQFLLFSELYWGHFAAVAKTMINDSDSAELSFRHPFFSHSNEWGNALEDDIFEHELDVAQEQLLAGHSVRSANITLSSLFKFCMRRLGFRSAWTMRMILQEWVKMGLLERLDGELFLFEVSTMDPISPPPTMPVFRSIGQEPTPPAAHLSQALPTFQTSSYDNADGKSNVVTYRSVHCLFPIVTAIDPTPNVEHLIHSIWRCLSSVDLSVNECGFLLLTRQCWPDPFMSDYTTERLVGCVFHWLLLEDDQLVVIHKNYASKGKNIPGVRVGLEEQMAVKRAVTGLNITGTGISDGVGAGTGTETGASSATVAATVVAGGTGTGTGAGTGTGTGLGGGSQANARNNSVTSNLFGSVGSYVMTRKLIVKKFALPWLKKVMELDVDRYKDICHRQIRILEREMAPEAGCDSFVSEDKEEFQHAQKERYLESITKLRHAGFLFNCFSDVLCRWLEEVEEMLEGMDLASKPFKTLNRLFLKASSRTGSGLGLGTTNPFGGEHSSTGFSSRGATGVGGKPGDGEWRNRLKTKLHYGSSKESMRTQSPTGSDRIPDTASVSGQDPPHPEEDIGETPLGTLRIILESSHHQGVEGALRWLTLMVQSGVTVPTQAFVECSKSLADMSQTPAIPSVDNQPSTPTIALTAAAPTVAGALGDGNNPPRTSPLLSAPANSTASGSAAGSSSFQQPSLRTNSVRVLYQSQIFLTACWNSLTPTSTSQNISEGDAEQILESVLAANQETVTRVMFERLYDADPKELECVRQLLRYALAIFMYVTGCPLQIIIGLQLVPAQPNPKSTNSPYTVQSDKTFWPLHQQLHRRQHYGPSQLMALDKESVTISMFLKSLRSKSLSIQGEVIKSLSVMLGEAERVSNMDDFADSIHKEMLPCLWELLSPLNDHMADTTLPLLMQFAFIRPGYLHKTVAQIFSDPDWEVRFGALDPVFGLFSKLDDALVMKLFFQQPMVNTVRTNAKGKGVDRGYHHHQPPHIHHHQRRTGTGAMSYEPDYSGSERNGTGLNGGGGGGGTFSRTHYGSTFTGGTFGDRGQQYSALGEFQPDHLQILGPIFSHFVSSMWDKEEAVRSKAKTLLKSLQPVHIGHALKAWELHFITSPPDGQQNLLKLMSRLNNYFPGWKIMDYGLIFRLLTSGELGQTNVLDSGASMTSHGNGGGGGDSTRSSIHGGGGGGEERAGSLKSYNALDTERQKRETLAPEPDSKGLKSRRASFTSLSALEKSNESNLHLRMGRRSSFATMPILDGPLLPRATLAAEQSRSQRRASIVSTTPSSAASLSGASSLVLEDIEAHEKQLELEDDIHCSLLTLALQMVANGIEPRLDEVIQLKYLVVFYLDFEGCELVGIGQGKFQVRYGEYIPRRRASPIHRGANENSAGSGSLNDVLNDPGHENFVLAICMNLQLILDRYVEIKPDYEEDPPTLYDLHRSRPATPGPGGNVGNGYDSAGTPVDLSSQQPVNDRTFSSTTGTTTTDHGKESSSRGGTMTTPQQDTDINDAEHHPRHYGLFCWPRHKHHDGDQHLTHRHTGDGRIAQSTASQKNSYQTNPSAPVYQQYHHHHYRRKSHRRHDENTPVVGTYFVDVILRFFGSETDLATLPAGRLKNWLELLLIVIYKYVKEVDPLSDLVVVLMKRIVEMLMVKKSGPNVANVVPASSLNGAGMGGVSGSTVGSAMGSGPTAGTPPEGVTVPAATPAVVEESMSEENILLAISICSTLLTRSSTMTTALLSREIMAMGKLMTKRRDDPDDPVLNRARSFLHDAFVHFMGNGLFVLVFKTQPATNISSQGWEEEVNKVDQDLDLFYVLGTVLGEDEMVQADPTDNPGHSGANRLVHIRDQPIRDILDRVTIFRDLEPVQVSTILTNLALYVERVHSKCHDPRLFADMAHFLIKITKYTAEWDQQQHQKSKEQAAHLRQAQEQLLLQHHHLKQSIKQRGSQQLLSGNTSTMVSNGSPIYLQQHQKLRQKQGVMSVTSAGESTLVMPADRASAAIVSSPLPGGHPFVPARPTEAQRTNTSTTLTMSLTPTTTNMSTLSDQEYQEFGQYAVQHSNVPSTGTSTPTPPATVRQSSSRQKAVTPKSPERESNPYVKYRPRQTTLNQTLGRHRQATTHNNHLPPAQKRAPPHHWDYINPTLGMCSILMIQNPFEGHQLVTAVKHILRQALYRDRISAPALIRVVTGYCFIAEQDFSLSLVNVFGEFVVQELKISIQSHSHVRYDEEFVVCDDDIDDLSDQEESDLHHRHRQNGNRRGRSGWKSKDGDKGEKKGLGGAGSSGERLHLGRGHVPAGLGGVGGVGGGGGGGVGGGGGNNASGRTKILAHNFHVLHHLLIWDLDPNYNMEWTRIKWEILGSMRFPPGHPILFPGATDALRQVTASIIGDWIDA</sequence>
<evidence type="ECO:0000256" key="5">
    <source>
        <dbReference type="ARBA" id="ARBA00022737"/>
    </source>
</evidence>
<feature type="compositionally biased region" description="Polar residues" evidence="10">
    <location>
        <begin position="3314"/>
        <end position="3326"/>
    </location>
</feature>
<keyword evidence="3 9" id="KW-0853">WD repeat</keyword>
<feature type="repeat" description="WD" evidence="9">
    <location>
        <begin position="458"/>
        <end position="499"/>
    </location>
</feature>
<keyword evidence="13" id="KW-1185">Reference proteome</keyword>
<organism evidence="12 13">
    <name type="scientific">Linnemannia hyalina</name>
    <dbReference type="NCBI Taxonomy" id="64524"/>
    <lineage>
        <taxon>Eukaryota</taxon>
        <taxon>Fungi</taxon>
        <taxon>Fungi incertae sedis</taxon>
        <taxon>Mucoromycota</taxon>
        <taxon>Mortierellomycotina</taxon>
        <taxon>Mortierellomycetes</taxon>
        <taxon>Mortierellales</taxon>
        <taxon>Mortierellaceae</taxon>
        <taxon>Linnemannia</taxon>
    </lineage>
</organism>
<feature type="compositionally biased region" description="Acidic residues" evidence="10">
    <location>
        <begin position="61"/>
        <end position="102"/>
    </location>
</feature>
<keyword evidence="6" id="KW-0862">Zinc</keyword>
<dbReference type="InterPro" id="IPR028598">
    <property type="entry name" value="BOP1/Erb1"/>
</dbReference>
<dbReference type="SUPFAM" id="SSF48371">
    <property type="entry name" value="ARM repeat"/>
    <property type="match status" value="1"/>
</dbReference>
<dbReference type="SMART" id="SM00320">
    <property type="entry name" value="WD40"/>
    <property type="match status" value="6"/>
</dbReference>
<feature type="compositionally biased region" description="Basic and acidic residues" evidence="10">
    <location>
        <begin position="3350"/>
        <end position="3362"/>
    </location>
</feature>
<evidence type="ECO:0000313" key="12">
    <source>
        <dbReference type="EMBL" id="KAG9066706.1"/>
    </source>
</evidence>
<feature type="region of interest" description="Disordered" evidence="10">
    <location>
        <begin position="3879"/>
        <end position="3916"/>
    </location>
</feature>
<comment type="subcellular location">
    <subcellularLocation>
        <location evidence="8">Nucleus</location>
        <location evidence="8">Nucleolus</location>
    </subcellularLocation>
    <subcellularLocation>
        <location evidence="8">Nucleus</location>
        <location evidence="8">Nucleoplasm</location>
    </subcellularLocation>
</comment>
<evidence type="ECO:0000259" key="11">
    <source>
        <dbReference type="PROSITE" id="PS50081"/>
    </source>
</evidence>
<evidence type="ECO:0000313" key="13">
    <source>
        <dbReference type="Proteomes" id="UP000707451"/>
    </source>
</evidence>
<feature type="compositionally biased region" description="Basic residues" evidence="10">
    <location>
        <begin position="822"/>
        <end position="831"/>
    </location>
</feature>
<dbReference type="HAMAP" id="MF_03027">
    <property type="entry name" value="BOP1"/>
    <property type="match status" value="1"/>
</dbReference>
<dbReference type="InterPro" id="IPR001680">
    <property type="entry name" value="WD40_rpt"/>
</dbReference>
<feature type="region of interest" description="Disordered" evidence="10">
    <location>
        <begin position="1"/>
        <end position="157"/>
    </location>
</feature>
<dbReference type="InterPro" id="IPR002219">
    <property type="entry name" value="PKC_DAG/PE"/>
</dbReference>
<dbReference type="GO" id="GO:0070545">
    <property type="term" value="C:PeBoW complex"/>
    <property type="evidence" value="ECO:0007669"/>
    <property type="project" value="TreeGrafter"/>
</dbReference>
<evidence type="ECO:0000256" key="8">
    <source>
        <dbReference type="HAMAP-Rule" id="MF_03027"/>
    </source>
</evidence>
<dbReference type="GO" id="GO:0030687">
    <property type="term" value="C:preribosome, large subunit precursor"/>
    <property type="evidence" value="ECO:0007669"/>
    <property type="project" value="UniProtKB-UniRule"/>
</dbReference>
<dbReference type="PROSITE" id="PS50294">
    <property type="entry name" value="WD_REPEATS_REGION"/>
    <property type="match status" value="1"/>
</dbReference>
<feature type="region of interest" description="Disordered" evidence="10">
    <location>
        <begin position="3350"/>
        <end position="3381"/>
    </location>
</feature>
<feature type="region of interest" description="Disordered" evidence="10">
    <location>
        <begin position="1719"/>
        <end position="1740"/>
    </location>
</feature>
<dbReference type="FunFam" id="2.130.10.10:FF:000061">
    <property type="entry name" value="Ribosome biogenesis protein BOP1 homolog"/>
    <property type="match status" value="1"/>
</dbReference>
<dbReference type="InterPro" id="IPR012953">
    <property type="entry name" value="BOP1_N_dom"/>
</dbReference>
<dbReference type="PROSITE" id="PS00678">
    <property type="entry name" value="WD_REPEATS_1"/>
    <property type="match status" value="1"/>
</dbReference>
<feature type="compositionally biased region" description="Low complexity" evidence="10">
    <location>
        <begin position="9"/>
        <end position="35"/>
    </location>
</feature>
<dbReference type="PROSITE" id="PS50082">
    <property type="entry name" value="WD_REPEATS_2"/>
    <property type="match status" value="1"/>
</dbReference>
<evidence type="ECO:0000256" key="1">
    <source>
        <dbReference type="ARBA" id="ARBA00022517"/>
    </source>
</evidence>
<evidence type="ECO:0000256" key="2">
    <source>
        <dbReference type="ARBA" id="ARBA00022552"/>
    </source>
</evidence>
<dbReference type="PANTHER" id="PTHR17605:SF0">
    <property type="entry name" value="RIBOSOME BIOGENESIS PROTEIN BOP1"/>
    <property type="match status" value="1"/>
</dbReference>
<dbReference type="GO" id="GO:0043021">
    <property type="term" value="F:ribonucleoprotein complex binding"/>
    <property type="evidence" value="ECO:0007669"/>
    <property type="project" value="UniProtKB-UniRule"/>
</dbReference>
<dbReference type="InterPro" id="IPR046349">
    <property type="entry name" value="C1-like_sf"/>
</dbReference>
<dbReference type="OrthoDB" id="6270916at2759"/>
<dbReference type="GO" id="GO:0000463">
    <property type="term" value="P:maturation of LSU-rRNA from tricistronic rRNA transcript (SSU-rRNA, 5.8S rRNA, LSU-rRNA)"/>
    <property type="evidence" value="ECO:0007669"/>
    <property type="project" value="UniProtKB-UniRule"/>
</dbReference>